<dbReference type="Gene3D" id="3.40.630.30">
    <property type="match status" value="1"/>
</dbReference>
<dbReference type="SUPFAM" id="SSF55729">
    <property type="entry name" value="Acyl-CoA N-acyltransferases (Nat)"/>
    <property type="match status" value="1"/>
</dbReference>
<reference evidence="2 3" key="1">
    <citation type="submission" date="2019-05" db="EMBL/GenBank/DDBJ databases">
        <title>Draft Genome of Bradyrhizobium elkanii strain SEMIA 938, Used in Commercial Inoculants for Lupinus spp. in Brazil.</title>
        <authorList>
            <person name="Hungria M."/>
            <person name="Delamuta J.R.M."/>
            <person name="Ribeiro R.A."/>
            <person name="Nogueira M.A."/>
        </authorList>
    </citation>
    <scope>NUCLEOTIDE SEQUENCE [LARGE SCALE GENOMIC DNA]</scope>
    <source>
        <strain evidence="2 3">Semia 938</strain>
    </source>
</reference>
<dbReference type="InterPro" id="IPR000182">
    <property type="entry name" value="GNAT_dom"/>
</dbReference>
<protein>
    <submittedName>
        <fullName evidence="2">N-acetyltransferase</fullName>
    </submittedName>
</protein>
<dbReference type="PROSITE" id="PS51186">
    <property type="entry name" value="GNAT"/>
    <property type="match status" value="1"/>
</dbReference>
<dbReference type="RefSeq" id="WP_137480123.1">
    <property type="nucleotide sequence ID" value="NZ_SZZP01000013.1"/>
</dbReference>
<comment type="caution">
    <text evidence="2">The sequence shown here is derived from an EMBL/GenBank/DDBJ whole genome shotgun (WGS) entry which is preliminary data.</text>
</comment>
<organism evidence="2 3">
    <name type="scientific">Bradyrhizobium elkanii</name>
    <dbReference type="NCBI Taxonomy" id="29448"/>
    <lineage>
        <taxon>Bacteria</taxon>
        <taxon>Pseudomonadati</taxon>
        <taxon>Pseudomonadota</taxon>
        <taxon>Alphaproteobacteria</taxon>
        <taxon>Hyphomicrobiales</taxon>
        <taxon>Nitrobacteraceae</taxon>
        <taxon>Bradyrhizobium</taxon>
    </lineage>
</organism>
<dbReference type="EMBL" id="SZZP01000013">
    <property type="protein sequence ID" value="TKV79336.1"/>
    <property type="molecule type" value="Genomic_DNA"/>
</dbReference>
<name>A0A4U6S3V5_BRAEL</name>
<evidence type="ECO:0000313" key="3">
    <source>
        <dbReference type="Proteomes" id="UP000305095"/>
    </source>
</evidence>
<evidence type="ECO:0000259" key="1">
    <source>
        <dbReference type="PROSITE" id="PS51186"/>
    </source>
</evidence>
<keyword evidence="2" id="KW-0808">Transferase</keyword>
<dbReference type="GO" id="GO:0016747">
    <property type="term" value="F:acyltransferase activity, transferring groups other than amino-acyl groups"/>
    <property type="evidence" value="ECO:0007669"/>
    <property type="project" value="InterPro"/>
</dbReference>
<dbReference type="Proteomes" id="UP000305095">
    <property type="component" value="Unassembled WGS sequence"/>
</dbReference>
<sequence length="167" mass="18348">MIKTRLATSPDADSISALLTANGGDRGGMLLGQWPREVIETRIANGQPIVVATDNEGRLLGALLTSEKGYGETPPVRAMLNAWPGRADAYVYGPVCVSRDARGLGVLEALYAKLRATFPGREAILFIREDNPRSLRAHLRLGMREVARYDFDGKVFIVLNDRPDLRQ</sequence>
<feature type="domain" description="N-acetyltransferase" evidence="1">
    <location>
        <begin position="2"/>
        <end position="162"/>
    </location>
</feature>
<dbReference type="AlphaFoldDB" id="A0A4U6S3V5"/>
<evidence type="ECO:0000313" key="2">
    <source>
        <dbReference type="EMBL" id="TKV79336.1"/>
    </source>
</evidence>
<gene>
    <name evidence="2" type="ORF">FDV58_22140</name>
</gene>
<proteinExistence type="predicted"/>
<dbReference type="InterPro" id="IPR016181">
    <property type="entry name" value="Acyl_CoA_acyltransferase"/>
</dbReference>
<accession>A0A4U6S3V5</accession>